<proteinExistence type="predicted"/>
<reference evidence="3" key="1">
    <citation type="journal article" date="2019" name="Int. J. Syst. Evol. Microbiol.">
        <title>The Global Catalogue of Microorganisms (GCM) 10K type strain sequencing project: providing services to taxonomists for standard genome sequencing and annotation.</title>
        <authorList>
            <consortium name="The Broad Institute Genomics Platform"/>
            <consortium name="The Broad Institute Genome Sequencing Center for Infectious Disease"/>
            <person name="Wu L."/>
            <person name="Ma J."/>
        </authorList>
    </citation>
    <scope>NUCLEOTIDE SEQUENCE [LARGE SCALE GENOMIC DNA]</scope>
    <source>
        <strain evidence="3">CCUG 63682</strain>
    </source>
</reference>
<dbReference type="Proteomes" id="UP001595953">
    <property type="component" value="Unassembled WGS sequence"/>
</dbReference>
<evidence type="ECO:0000256" key="1">
    <source>
        <dbReference type="PROSITE-ProRule" id="PRU00339"/>
    </source>
</evidence>
<comment type="caution">
    <text evidence="2">The sequence shown here is derived from an EMBL/GenBank/DDBJ whole genome shotgun (WGS) entry which is preliminary data.</text>
</comment>
<organism evidence="2 3">
    <name type="scientific">Geojedonia litorea</name>
    <dbReference type="NCBI Taxonomy" id="1268269"/>
    <lineage>
        <taxon>Bacteria</taxon>
        <taxon>Pseudomonadati</taxon>
        <taxon>Bacteroidota</taxon>
        <taxon>Flavobacteriia</taxon>
        <taxon>Flavobacteriales</taxon>
        <taxon>Flavobacteriaceae</taxon>
        <taxon>Geojedonia</taxon>
    </lineage>
</organism>
<dbReference type="EMBL" id="JBHSGP010000005">
    <property type="protein sequence ID" value="MFC4721333.1"/>
    <property type="molecule type" value="Genomic_DNA"/>
</dbReference>
<evidence type="ECO:0000313" key="2">
    <source>
        <dbReference type="EMBL" id="MFC4721333.1"/>
    </source>
</evidence>
<evidence type="ECO:0000313" key="3">
    <source>
        <dbReference type="Proteomes" id="UP001595953"/>
    </source>
</evidence>
<dbReference type="PROSITE" id="PS51257">
    <property type="entry name" value="PROKAR_LIPOPROTEIN"/>
    <property type="match status" value="1"/>
</dbReference>
<name>A0ABV9N3H2_9FLAO</name>
<gene>
    <name evidence="2" type="ORF">ACFO5O_03285</name>
</gene>
<sequence>MKNLILILLMVAFVSCKHQENKTNNLGTVNFKVYGNKVAQPHFEEGLLLLHSFEYEDAKEAFKKAQEIDPKMAMAYWGEAMTYNHSIWSEQDYEAGFTVVQKLENMKHLKDLSEIEMDFLEAVKVLYTPKTSKNDRDKAYMNFMKSLHEKYPDNNEVAAFYALSLLGSVAEGRNDSIYGLGAEVAKKVLKSNPEHPGALHYLIHSYDDPEHAKLAFDAANAYAKVAPDASHALHMPSHIYVALGMWDRVINSNIDSYQASLNRMDRKNLGNDARGYHAFHWLQYGYLQNNEFEKAKQMVLDIKNYVDETPSARGRVHMVFLKGTYLIETNDWNSPIADIEVDVTDLNITVQSQYRFLEGYKAFVAKDKETLNEVINSMDQKIKKEALLVDYMNDGYSVCSSTSRSIPTQSNINESSVMVAQLRALNSWLENNIEETEHWLKESITIESQLSYSYGPPVIQKPTHELYAEWLLNQNRLEEAAVQYDLTLKMATNRRQAIQGKKQAMSSI</sequence>
<dbReference type="InterPro" id="IPR011990">
    <property type="entry name" value="TPR-like_helical_dom_sf"/>
</dbReference>
<dbReference type="PANTHER" id="PTHR45588:SF1">
    <property type="entry name" value="WW DOMAIN-CONTAINING PROTEIN"/>
    <property type="match status" value="1"/>
</dbReference>
<dbReference type="PROSITE" id="PS50005">
    <property type="entry name" value="TPR"/>
    <property type="match status" value="1"/>
</dbReference>
<accession>A0ABV9N3H2</accession>
<dbReference type="RefSeq" id="WP_387960929.1">
    <property type="nucleotide sequence ID" value="NZ_JBHSGP010000005.1"/>
</dbReference>
<keyword evidence="3" id="KW-1185">Reference proteome</keyword>
<dbReference type="Gene3D" id="1.25.40.10">
    <property type="entry name" value="Tetratricopeptide repeat domain"/>
    <property type="match status" value="2"/>
</dbReference>
<protein>
    <submittedName>
        <fullName evidence="2">Tetratricopeptide repeat protein</fullName>
    </submittedName>
</protein>
<dbReference type="PANTHER" id="PTHR45588">
    <property type="entry name" value="TPR DOMAIN-CONTAINING PROTEIN"/>
    <property type="match status" value="1"/>
</dbReference>
<dbReference type="InterPro" id="IPR019734">
    <property type="entry name" value="TPR_rpt"/>
</dbReference>
<dbReference type="SUPFAM" id="SSF48452">
    <property type="entry name" value="TPR-like"/>
    <property type="match status" value="1"/>
</dbReference>
<keyword evidence="1" id="KW-0802">TPR repeat</keyword>
<feature type="repeat" description="TPR" evidence="1">
    <location>
        <begin position="39"/>
        <end position="72"/>
    </location>
</feature>